<comment type="similarity">
    <text evidence="2 10">Belongs to the fatty acyl-CoA reductase family.</text>
</comment>
<keyword evidence="8 10" id="KW-0472">Membrane</keyword>
<dbReference type="InterPro" id="IPR036291">
    <property type="entry name" value="NAD(P)-bd_dom_sf"/>
</dbReference>
<gene>
    <name evidence="13" type="ORF">Zmor_024301</name>
</gene>
<reference evidence="13" key="1">
    <citation type="journal article" date="2023" name="G3 (Bethesda)">
        <title>Whole genome assemblies of Zophobas morio and Tenebrio molitor.</title>
        <authorList>
            <person name="Kaur S."/>
            <person name="Stinson S.A."/>
            <person name="diCenzo G.C."/>
        </authorList>
    </citation>
    <scope>NUCLEOTIDE SEQUENCE</scope>
    <source>
        <strain evidence="13">QUZm001</strain>
    </source>
</reference>
<keyword evidence="6 10" id="KW-1133">Transmembrane helix</keyword>
<dbReference type="InterPro" id="IPR026055">
    <property type="entry name" value="FAR"/>
</dbReference>
<dbReference type="CDD" id="cd05236">
    <property type="entry name" value="FAR-N_SDR_e"/>
    <property type="match status" value="1"/>
</dbReference>
<dbReference type="InterPro" id="IPR033640">
    <property type="entry name" value="FAR_C"/>
</dbReference>
<evidence type="ECO:0000313" key="13">
    <source>
        <dbReference type="EMBL" id="KAJ3646726.1"/>
    </source>
</evidence>
<dbReference type="Proteomes" id="UP001168821">
    <property type="component" value="Unassembled WGS sequence"/>
</dbReference>
<name>A0AA38HZX9_9CUCU</name>
<keyword evidence="3 10" id="KW-0444">Lipid biosynthesis</keyword>
<evidence type="ECO:0000259" key="12">
    <source>
        <dbReference type="Pfam" id="PF07993"/>
    </source>
</evidence>
<evidence type="ECO:0000256" key="3">
    <source>
        <dbReference type="ARBA" id="ARBA00022516"/>
    </source>
</evidence>
<dbReference type="Gene3D" id="3.40.50.720">
    <property type="entry name" value="NAD(P)-binding Rossmann-like Domain"/>
    <property type="match status" value="1"/>
</dbReference>
<dbReference type="EMBL" id="JALNTZ010000007">
    <property type="protein sequence ID" value="KAJ3646726.1"/>
    <property type="molecule type" value="Genomic_DNA"/>
</dbReference>
<sequence length="494" mass="57000">MTLDNSQIKLTFKNQTIFLTGATGFLGKVMMAKLLTDCDDIKKIYMLLRSKKGKNSEQRFKEIFEQPCFEVLRSKTSKWEEKISFIAGDCEEPYLGISNDNVKILKNEVNFVIHLAANVRFDQSLKKAASSVKSTVDLLELSKDMVDLKCFVLVSTAYSNCINFHIKEEIYDPPMQPELLFSMVNGLDENILTNLTPALLKKWPNTYVYTKCISEHLVKNAVKHFPATIVRPSIIMNSVKEPVPGWIDNTYGPISVVIGAMLGIIRTMHGDSNVLGHVVPVDYVCNCILAATWKTATEKKSNTTVFNYIGFNRKQLNWGQFYSYINSCYWRMPFQNLIWYQIFKLRGKLGNQIFTFLLHTIPAYLIDAILYCIGKPTKAVKAYAKIDKVLMLMSYFGTHNFDFDEDNVRHLWTEMSAEDKKLFNFSMEDLQWKNYLYTCTLGFRRYLTKDPPIVRKKTYVKLYSVMVAHYIGIMLLVLKRDDEGEIEDSWKVTS</sequence>
<keyword evidence="14" id="KW-1185">Reference proteome</keyword>
<organism evidence="13 14">
    <name type="scientific">Zophobas morio</name>
    <dbReference type="NCBI Taxonomy" id="2755281"/>
    <lineage>
        <taxon>Eukaryota</taxon>
        <taxon>Metazoa</taxon>
        <taxon>Ecdysozoa</taxon>
        <taxon>Arthropoda</taxon>
        <taxon>Hexapoda</taxon>
        <taxon>Insecta</taxon>
        <taxon>Pterygota</taxon>
        <taxon>Neoptera</taxon>
        <taxon>Endopterygota</taxon>
        <taxon>Coleoptera</taxon>
        <taxon>Polyphaga</taxon>
        <taxon>Cucujiformia</taxon>
        <taxon>Tenebrionidae</taxon>
        <taxon>Zophobas</taxon>
    </lineage>
</organism>
<keyword evidence="10" id="KW-0560">Oxidoreductase</keyword>
<evidence type="ECO:0000256" key="4">
    <source>
        <dbReference type="ARBA" id="ARBA00022692"/>
    </source>
</evidence>
<dbReference type="GO" id="GO:0016020">
    <property type="term" value="C:membrane"/>
    <property type="evidence" value="ECO:0007669"/>
    <property type="project" value="UniProtKB-SubCell"/>
</dbReference>
<feature type="transmembrane region" description="Helical" evidence="10">
    <location>
        <begin position="353"/>
        <end position="373"/>
    </location>
</feature>
<evidence type="ECO:0000256" key="2">
    <source>
        <dbReference type="ARBA" id="ARBA00005928"/>
    </source>
</evidence>
<dbReference type="PANTHER" id="PTHR11011:SF60">
    <property type="entry name" value="FATTY ACYL-COA REDUCTASE-RELATED"/>
    <property type="match status" value="1"/>
</dbReference>
<feature type="domain" description="Fatty acyl-CoA reductase C-terminal" evidence="11">
    <location>
        <begin position="358"/>
        <end position="450"/>
    </location>
</feature>
<evidence type="ECO:0000256" key="1">
    <source>
        <dbReference type="ARBA" id="ARBA00004141"/>
    </source>
</evidence>
<comment type="function">
    <text evidence="10">Catalyzes the reduction of fatty acyl-CoA to fatty alcohols.</text>
</comment>
<evidence type="ECO:0000256" key="9">
    <source>
        <dbReference type="ARBA" id="ARBA00052530"/>
    </source>
</evidence>
<dbReference type="GO" id="GO:0035336">
    <property type="term" value="P:long-chain fatty-acyl-CoA metabolic process"/>
    <property type="evidence" value="ECO:0007669"/>
    <property type="project" value="TreeGrafter"/>
</dbReference>
<proteinExistence type="inferred from homology"/>
<dbReference type="SUPFAM" id="SSF51735">
    <property type="entry name" value="NAD(P)-binding Rossmann-fold domains"/>
    <property type="match status" value="1"/>
</dbReference>
<accession>A0AA38HZX9</accession>
<dbReference type="FunFam" id="3.40.50.720:FF:000143">
    <property type="entry name" value="Fatty acyl-CoA reductase"/>
    <property type="match status" value="1"/>
</dbReference>
<evidence type="ECO:0000313" key="14">
    <source>
        <dbReference type="Proteomes" id="UP001168821"/>
    </source>
</evidence>
<dbReference type="GO" id="GO:0005777">
    <property type="term" value="C:peroxisome"/>
    <property type="evidence" value="ECO:0007669"/>
    <property type="project" value="TreeGrafter"/>
</dbReference>
<comment type="caution">
    <text evidence="13">The sequence shown here is derived from an EMBL/GenBank/DDBJ whole genome shotgun (WGS) entry which is preliminary data.</text>
</comment>
<protein>
    <recommendedName>
        <fullName evidence="10">Fatty acyl-CoA reductase</fullName>
        <ecNumber evidence="10">1.2.1.84</ecNumber>
    </recommendedName>
</protein>
<dbReference type="InterPro" id="IPR013120">
    <property type="entry name" value="FAR_NAD-bd"/>
</dbReference>
<dbReference type="EC" id="1.2.1.84" evidence="10"/>
<evidence type="ECO:0000256" key="7">
    <source>
        <dbReference type="ARBA" id="ARBA00023098"/>
    </source>
</evidence>
<keyword evidence="7 10" id="KW-0443">Lipid metabolism</keyword>
<evidence type="ECO:0000256" key="6">
    <source>
        <dbReference type="ARBA" id="ARBA00022989"/>
    </source>
</evidence>
<dbReference type="CDD" id="cd09071">
    <property type="entry name" value="FAR_C"/>
    <property type="match status" value="1"/>
</dbReference>
<evidence type="ECO:0000256" key="5">
    <source>
        <dbReference type="ARBA" id="ARBA00022857"/>
    </source>
</evidence>
<evidence type="ECO:0000256" key="8">
    <source>
        <dbReference type="ARBA" id="ARBA00023136"/>
    </source>
</evidence>
<dbReference type="Pfam" id="PF03015">
    <property type="entry name" value="Sterile"/>
    <property type="match status" value="1"/>
</dbReference>
<keyword evidence="5 10" id="KW-0521">NADP</keyword>
<dbReference type="Pfam" id="PF07993">
    <property type="entry name" value="NAD_binding_4"/>
    <property type="match status" value="1"/>
</dbReference>
<evidence type="ECO:0000256" key="10">
    <source>
        <dbReference type="RuleBase" id="RU363097"/>
    </source>
</evidence>
<dbReference type="GO" id="GO:0080019">
    <property type="term" value="F:alcohol-forming very long-chain fatty acyl-CoA reductase activity"/>
    <property type="evidence" value="ECO:0007669"/>
    <property type="project" value="InterPro"/>
</dbReference>
<evidence type="ECO:0000259" key="11">
    <source>
        <dbReference type="Pfam" id="PF03015"/>
    </source>
</evidence>
<dbReference type="GO" id="GO:0102965">
    <property type="term" value="F:alcohol-forming long-chain fatty acyl-CoA reductase activity"/>
    <property type="evidence" value="ECO:0007669"/>
    <property type="project" value="UniProtKB-EC"/>
</dbReference>
<keyword evidence="4 10" id="KW-0812">Transmembrane</keyword>
<feature type="domain" description="Thioester reductase (TE)" evidence="12">
    <location>
        <begin position="19"/>
        <end position="288"/>
    </location>
</feature>
<dbReference type="PANTHER" id="PTHR11011">
    <property type="entry name" value="MALE STERILITY PROTEIN 2-RELATED"/>
    <property type="match status" value="1"/>
</dbReference>
<feature type="transmembrane region" description="Helical" evidence="10">
    <location>
        <begin position="459"/>
        <end position="478"/>
    </location>
</feature>
<comment type="catalytic activity">
    <reaction evidence="9 10">
        <text>a long-chain fatty acyl-CoA + 2 NADPH + 2 H(+) = a long-chain primary fatty alcohol + 2 NADP(+) + CoA</text>
        <dbReference type="Rhea" id="RHEA:52716"/>
        <dbReference type="ChEBI" id="CHEBI:15378"/>
        <dbReference type="ChEBI" id="CHEBI:57287"/>
        <dbReference type="ChEBI" id="CHEBI:57783"/>
        <dbReference type="ChEBI" id="CHEBI:58349"/>
        <dbReference type="ChEBI" id="CHEBI:77396"/>
        <dbReference type="ChEBI" id="CHEBI:83139"/>
        <dbReference type="EC" id="1.2.1.84"/>
    </reaction>
</comment>
<dbReference type="AlphaFoldDB" id="A0AA38HZX9"/>
<comment type="subcellular location">
    <subcellularLocation>
        <location evidence="1">Membrane</location>
        <topology evidence="1">Multi-pass membrane protein</topology>
    </subcellularLocation>
</comment>